<dbReference type="EMBL" id="MWQN01000003">
    <property type="protein sequence ID" value="OPC78228.1"/>
    <property type="molecule type" value="Genomic_DNA"/>
</dbReference>
<proteinExistence type="inferred from homology"/>
<comment type="subunit">
    <text evidence="4">Homohexamer; trimer of dimers.</text>
</comment>
<dbReference type="SUPFAM" id="SSF55718">
    <property type="entry name" value="SCP-like"/>
    <property type="match status" value="1"/>
</dbReference>
<evidence type="ECO:0000259" key="5">
    <source>
        <dbReference type="PROSITE" id="PS51186"/>
    </source>
</evidence>
<dbReference type="InterPro" id="IPR041380">
    <property type="entry name" value="Acetyltransf_17"/>
</dbReference>
<comment type="caution">
    <text evidence="6">The sequence shown here is derived from an EMBL/GenBank/DDBJ whole genome shotgun (WGS) entry which is preliminary data.</text>
</comment>
<dbReference type="SUPFAM" id="SSF55729">
    <property type="entry name" value="Acyl-CoA N-acyltransferases (Nat)"/>
    <property type="match status" value="1"/>
</dbReference>
<feature type="active site" description="Proton acceptor; via carboxylate" evidence="4">
    <location>
        <position position="420"/>
    </location>
</feature>
<dbReference type="PROSITE" id="PS51186">
    <property type="entry name" value="GNAT"/>
    <property type="match status" value="1"/>
</dbReference>
<comment type="similarity">
    <text evidence="1 4">Belongs to the acetyltransferase Eis family.</text>
</comment>
<evidence type="ECO:0000256" key="4">
    <source>
        <dbReference type="HAMAP-Rule" id="MF_01812"/>
    </source>
</evidence>
<dbReference type="Proteomes" id="UP000190037">
    <property type="component" value="Unassembled WGS sequence"/>
</dbReference>
<dbReference type="NCBIfam" id="NF002367">
    <property type="entry name" value="PRK01346.1-4"/>
    <property type="match status" value="1"/>
</dbReference>
<feature type="active site" description="Proton donor" evidence="4">
    <location>
        <position position="133"/>
    </location>
</feature>
<evidence type="ECO:0000256" key="2">
    <source>
        <dbReference type="ARBA" id="ARBA00022679"/>
    </source>
</evidence>
<evidence type="ECO:0000313" key="6">
    <source>
        <dbReference type="EMBL" id="OPC78228.1"/>
    </source>
</evidence>
<dbReference type="InterPro" id="IPR016181">
    <property type="entry name" value="Acyl_CoA_acyltransferase"/>
</dbReference>
<dbReference type="GO" id="GO:0030649">
    <property type="term" value="P:aminoglycoside antibiotic catabolic process"/>
    <property type="evidence" value="ECO:0007669"/>
    <property type="project" value="TreeGrafter"/>
</dbReference>
<feature type="domain" description="N-acetyltransferase" evidence="5">
    <location>
        <begin position="15"/>
        <end position="160"/>
    </location>
</feature>
<reference evidence="6 7" key="1">
    <citation type="submission" date="2017-03" db="EMBL/GenBank/DDBJ databases">
        <title>Draft genome sequence of Streptomyces scabrisporus NF3, endophyte isolated from Amphipterygium adstringens.</title>
        <authorList>
            <person name="Vazquez M."/>
            <person name="Ceapa C.D."/>
            <person name="Rodriguez Luna D."/>
            <person name="Sanchez Esquivel S."/>
        </authorList>
    </citation>
    <scope>NUCLEOTIDE SEQUENCE [LARGE SCALE GENOMIC DNA]</scope>
    <source>
        <strain evidence="6 7">NF3</strain>
    </source>
</reference>
<keyword evidence="3 4" id="KW-0012">Acyltransferase</keyword>
<dbReference type="OrthoDB" id="8399956at2"/>
<organism evidence="6 7">
    <name type="scientific">Embleya scabrispora</name>
    <dbReference type="NCBI Taxonomy" id="159449"/>
    <lineage>
        <taxon>Bacteria</taxon>
        <taxon>Bacillati</taxon>
        <taxon>Actinomycetota</taxon>
        <taxon>Actinomycetes</taxon>
        <taxon>Kitasatosporales</taxon>
        <taxon>Streptomycetaceae</taxon>
        <taxon>Embleya</taxon>
    </lineage>
</organism>
<dbReference type="PANTHER" id="PTHR37817:SF1">
    <property type="entry name" value="N-ACETYLTRANSFERASE EIS"/>
    <property type="match status" value="1"/>
</dbReference>
<evidence type="ECO:0000313" key="7">
    <source>
        <dbReference type="Proteomes" id="UP000190037"/>
    </source>
</evidence>
<name>A0A1T3NN95_9ACTN</name>
<accession>A0A1T3NN95</accession>
<dbReference type="CDD" id="cd04301">
    <property type="entry name" value="NAT_SF"/>
    <property type="match status" value="1"/>
</dbReference>
<dbReference type="GO" id="GO:0034069">
    <property type="term" value="F:aminoglycoside N-acetyltransferase activity"/>
    <property type="evidence" value="ECO:0007669"/>
    <property type="project" value="TreeGrafter"/>
</dbReference>
<dbReference type="Gene3D" id="3.30.1050.10">
    <property type="entry name" value="SCP2 sterol-binding domain"/>
    <property type="match status" value="1"/>
</dbReference>
<dbReference type="InterPro" id="IPR022902">
    <property type="entry name" value="NAcTrfase_Eis"/>
</dbReference>
<keyword evidence="2 4" id="KW-0808">Transferase</keyword>
<dbReference type="AlphaFoldDB" id="A0A1T3NN95"/>
<protein>
    <submittedName>
        <fullName evidence="6">GNAT family N-acetyltransferase</fullName>
    </submittedName>
</protein>
<dbReference type="InterPro" id="IPR025559">
    <property type="entry name" value="Eis_dom"/>
</dbReference>
<feature type="binding site" evidence="4">
    <location>
        <begin position="92"/>
        <end position="94"/>
    </location>
    <ligand>
        <name>acetyl-CoA</name>
        <dbReference type="ChEBI" id="CHEBI:57288"/>
    </ligand>
</feature>
<feature type="binding site" evidence="4">
    <location>
        <begin position="128"/>
        <end position="129"/>
    </location>
    <ligand>
        <name>acetyl-CoA</name>
        <dbReference type="ChEBI" id="CHEBI:57288"/>
    </ligand>
</feature>
<dbReference type="InterPro" id="IPR036527">
    <property type="entry name" value="SCP2_sterol-bd_dom_sf"/>
</dbReference>
<keyword evidence="7" id="KW-1185">Reference proteome</keyword>
<dbReference type="HAMAP" id="MF_01812">
    <property type="entry name" value="Eis"/>
    <property type="match status" value="1"/>
</dbReference>
<dbReference type="InterPro" id="IPR051554">
    <property type="entry name" value="Acetyltransferase_Eis"/>
</dbReference>
<dbReference type="Pfam" id="PF13530">
    <property type="entry name" value="SCP2_2"/>
    <property type="match status" value="1"/>
</dbReference>
<dbReference type="STRING" id="159449.B4N89_39290"/>
<dbReference type="RefSeq" id="WP_078981324.1">
    <property type="nucleotide sequence ID" value="NZ_MWQN01000003.1"/>
</dbReference>
<dbReference type="InterPro" id="IPR000182">
    <property type="entry name" value="GNAT_dom"/>
</dbReference>
<gene>
    <name evidence="6" type="ORF">B4N89_39290</name>
</gene>
<evidence type="ECO:0000256" key="1">
    <source>
        <dbReference type="ARBA" id="ARBA00009213"/>
    </source>
</evidence>
<feature type="binding site" evidence="4">
    <location>
        <begin position="100"/>
        <end position="105"/>
    </location>
    <ligand>
        <name>acetyl-CoA</name>
        <dbReference type="ChEBI" id="CHEBI:57288"/>
    </ligand>
</feature>
<dbReference type="Pfam" id="PF17668">
    <property type="entry name" value="Acetyltransf_17"/>
    <property type="match status" value="1"/>
</dbReference>
<dbReference type="Pfam" id="PF13527">
    <property type="entry name" value="Acetyltransf_9"/>
    <property type="match status" value="1"/>
</dbReference>
<evidence type="ECO:0000256" key="3">
    <source>
        <dbReference type="ARBA" id="ARBA00023315"/>
    </source>
</evidence>
<dbReference type="PANTHER" id="PTHR37817">
    <property type="entry name" value="N-ACETYLTRANSFERASE EIS"/>
    <property type="match status" value="1"/>
</dbReference>
<dbReference type="Gene3D" id="3.40.630.30">
    <property type="match status" value="2"/>
</dbReference>
<sequence length="420" mass="45941">MRGEPDPASVARVTLDIREIPKSQVDRIVDLADLAFHEADSADERKQHRDRLRVCGRIGAYEDDALVGAVVAHRFRLTVPGGELPCAGLDYVAVAPTHRRRGLLSRMIAEQWRRCAELGQPLSCLWASEDAIYGRFGYGNGTLGCSVEIDARRPLALRIAPDPRPLRLVDPAKAPGLLGPVYAAERGRRGGRLDRDEEWWRTVVLLDDEDEEPIRVVALGERGETPAGYVVYRVEEVKGPAGSANVLQVFELEARDAPAAAALWAYLVSIDLIDKVVAWARPLDDPLLQFAGDRHQVRVTRQYPALRLRLVDVRTALTARSWAAPVDLVLDVRDAALPANQGRFRLTADPTGAAGATYTATDAAPDLALDVRELATCYLGGTPIRRLVAAGLVTEATPGAAHRLDAALRTDLLPYAHEDY</sequence>